<dbReference type="AlphaFoldDB" id="A0AA49FMS0"/>
<dbReference type="PANTHER" id="PTHR36529">
    <property type="entry name" value="SLL1095 PROTEIN"/>
    <property type="match status" value="1"/>
</dbReference>
<dbReference type="Gene3D" id="3.90.550.10">
    <property type="entry name" value="Spore Coat Polysaccharide Biosynthesis Protein SpsA, Chain A"/>
    <property type="match status" value="1"/>
</dbReference>
<name>A0AA49FMS0_9PROT</name>
<dbReference type="Pfam" id="PF09837">
    <property type="entry name" value="DUF2064"/>
    <property type="match status" value="1"/>
</dbReference>
<dbReference type="Proteomes" id="UP001234916">
    <property type="component" value="Chromosome"/>
</dbReference>
<dbReference type="EMBL" id="CP107246">
    <property type="protein sequence ID" value="WIM06145.1"/>
    <property type="molecule type" value="Genomic_DNA"/>
</dbReference>
<dbReference type="PANTHER" id="PTHR36529:SF1">
    <property type="entry name" value="GLYCOSYLTRANSFERASE"/>
    <property type="match status" value="1"/>
</dbReference>
<organism evidence="1">
    <name type="scientific">Candidatus Nitricoxidivorans perseverans</name>
    <dbReference type="NCBI Taxonomy" id="2975601"/>
    <lineage>
        <taxon>Bacteria</taxon>
        <taxon>Pseudomonadati</taxon>
        <taxon>Pseudomonadota</taxon>
        <taxon>Betaproteobacteria</taxon>
        <taxon>Nitrosomonadales</taxon>
        <taxon>Sterolibacteriaceae</taxon>
        <taxon>Candidatus Nitricoxidivorans</taxon>
    </lineage>
</organism>
<dbReference type="KEGG" id="npv:OHM77_02295"/>
<sequence length="216" mass="22994">MPRMIHETGIAVLARAPVPGKAKTRLIPALGAEGAAELQRRLIRHALTTARAAAIGPVTLWLDGGMEASCLSADVTVRPQPTGDLGARMLAAIAARPGTLVIGTDCPALTAAHLHQAAHSLSDHDAVLLPAEDGGYVLIGMRTPAPEPFADIDWGTDRVMAQTRARLAALGWRWEEPATLWDVDRPADLDRLAQAGFPSDVFISGRRSPTRFYAFG</sequence>
<dbReference type="InterPro" id="IPR018641">
    <property type="entry name" value="Trfase_1_rSAM/seldom-assoc"/>
</dbReference>
<reference evidence="1" key="1">
    <citation type="journal article" date="2023" name="Nat. Microbiol.">
        <title>Enrichment and characterization of a nitric oxide-reducing microbial community in a continuous bioreactor.</title>
        <authorList>
            <person name="Garrido-Amador P."/>
            <person name="Stortenbeker N."/>
            <person name="Wessels H.J.C.T."/>
            <person name="Speth D.R."/>
            <person name="Garcia-Heredia I."/>
            <person name="Kartal B."/>
        </authorList>
    </citation>
    <scope>NUCLEOTIDE SEQUENCE</scope>
    <source>
        <strain evidence="1">MAG1</strain>
    </source>
</reference>
<proteinExistence type="predicted"/>
<dbReference type="InterPro" id="IPR029044">
    <property type="entry name" value="Nucleotide-diphossugar_trans"/>
</dbReference>
<evidence type="ECO:0000313" key="1">
    <source>
        <dbReference type="EMBL" id="WIM06145.1"/>
    </source>
</evidence>
<gene>
    <name evidence="1" type="ORF">OHM77_02295</name>
</gene>
<accession>A0AA49FMS0</accession>
<dbReference type="SUPFAM" id="SSF53448">
    <property type="entry name" value="Nucleotide-diphospho-sugar transferases"/>
    <property type="match status" value="1"/>
</dbReference>
<dbReference type="NCBIfam" id="TIGR04282">
    <property type="entry name" value="glyco_like_cofC"/>
    <property type="match status" value="1"/>
</dbReference>
<protein>
    <submittedName>
        <fullName evidence="1">TIGR04282 family arsenosugar biosynthesis glycosyltransferase</fullName>
    </submittedName>
</protein>